<feature type="transmembrane region" description="Helical" evidence="8">
    <location>
        <begin position="145"/>
        <end position="167"/>
    </location>
</feature>
<feature type="transmembrane region" description="Helical" evidence="8">
    <location>
        <begin position="302"/>
        <end position="321"/>
    </location>
</feature>
<keyword evidence="6 8" id="KW-1133">Transmembrane helix</keyword>
<organism evidence="9 10">
    <name type="scientific">Paenibacillus herberti</name>
    <dbReference type="NCBI Taxonomy" id="1619309"/>
    <lineage>
        <taxon>Bacteria</taxon>
        <taxon>Bacillati</taxon>
        <taxon>Bacillota</taxon>
        <taxon>Bacilli</taxon>
        <taxon>Bacillales</taxon>
        <taxon>Paenibacillaceae</taxon>
        <taxon>Paenibacillus</taxon>
    </lineage>
</organism>
<feature type="transmembrane region" description="Helical" evidence="8">
    <location>
        <begin position="76"/>
        <end position="94"/>
    </location>
</feature>
<feature type="transmembrane region" description="Helical" evidence="8">
    <location>
        <begin position="341"/>
        <end position="359"/>
    </location>
</feature>
<dbReference type="Proteomes" id="UP000215145">
    <property type="component" value="Unassembled WGS sequence"/>
</dbReference>
<comment type="caution">
    <text evidence="9">The sequence shown here is derived from an EMBL/GenBank/DDBJ whole genome shotgun (WGS) entry which is preliminary data.</text>
</comment>
<feature type="transmembrane region" description="Helical" evidence="8">
    <location>
        <begin position="114"/>
        <end position="133"/>
    </location>
</feature>
<dbReference type="GO" id="GO:0016020">
    <property type="term" value="C:membrane"/>
    <property type="evidence" value="ECO:0007669"/>
    <property type="project" value="UniProtKB-SubCell"/>
</dbReference>
<feature type="transmembrane region" description="Helical" evidence="8">
    <location>
        <begin position="187"/>
        <end position="208"/>
    </location>
</feature>
<dbReference type="AlphaFoldDB" id="A0A229P0Y5"/>
<comment type="subcellular location">
    <subcellularLocation>
        <location evidence="1">Membrane</location>
        <topology evidence="1">Multi-pass membrane protein</topology>
    </subcellularLocation>
</comment>
<keyword evidence="5 8" id="KW-0812">Transmembrane</keyword>
<keyword evidence="3" id="KW-0813">Transport</keyword>
<proteinExistence type="inferred from homology"/>
<evidence type="ECO:0000256" key="8">
    <source>
        <dbReference type="SAM" id="Phobius"/>
    </source>
</evidence>
<accession>A0A229P0Y5</accession>
<keyword evidence="4" id="KW-0309">Germination</keyword>
<evidence type="ECO:0000256" key="5">
    <source>
        <dbReference type="ARBA" id="ARBA00022692"/>
    </source>
</evidence>
<keyword evidence="7 8" id="KW-0472">Membrane</keyword>
<evidence type="ECO:0000256" key="1">
    <source>
        <dbReference type="ARBA" id="ARBA00004141"/>
    </source>
</evidence>
<dbReference type="OrthoDB" id="2840438at2"/>
<dbReference type="PANTHER" id="PTHR34975">
    <property type="entry name" value="SPORE GERMINATION PROTEIN A2"/>
    <property type="match status" value="1"/>
</dbReference>
<evidence type="ECO:0000313" key="9">
    <source>
        <dbReference type="EMBL" id="OXM15916.1"/>
    </source>
</evidence>
<feature type="transmembrane region" description="Helical" evidence="8">
    <location>
        <begin position="271"/>
        <end position="295"/>
    </location>
</feature>
<dbReference type="GO" id="GO:0009847">
    <property type="term" value="P:spore germination"/>
    <property type="evidence" value="ECO:0007669"/>
    <property type="project" value="InterPro"/>
</dbReference>
<dbReference type="NCBIfam" id="TIGR00912">
    <property type="entry name" value="2A0309"/>
    <property type="match status" value="1"/>
</dbReference>
<dbReference type="PANTHER" id="PTHR34975:SF2">
    <property type="entry name" value="SPORE GERMINATION PROTEIN A2"/>
    <property type="match status" value="1"/>
</dbReference>
<dbReference type="InterPro" id="IPR004761">
    <property type="entry name" value="Spore_GerAB"/>
</dbReference>
<evidence type="ECO:0000256" key="2">
    <source>
        <dbReference type="ARBA" id="ARBA00007998"/>
    </source>
</evidence>
<dbReference type="EMBL" id="NMUQ01000001">
    <property type="protein sequence ID" value="OXM15916.1"/>
    <property type="molecule type" value="Genomic_DNA"/>
</dbReference>
<evidence type="ECO:0000256" key="6">
    <source>
        <dbReference type="ARBA" id="ARBA00022989"/>
    </source>
</evidence>
<keyword evidence="10" id="KW-1185">Reference proteome</keyword>
<gene>
    <name evidence="9" type="ORF">CGZ75_04180</name>
</gene>
<feature type="transmembrane region" description="Helical" evidence="8">
    <location>
        <begin position="12"/>
        <end position="32"/>
    </location>
</feature>
<dbReference type="RefSeq" id="WP_089523005.1">
    <property type="nucleotide sequence ID" value="NZ_NMUQ01000001.1"/>
</dbReference>
<name>A0A229P0Y5_9BACL</name>
<evidence type="ECO:0000313" key="10">
    <source>
        <dbReference type="Proteomes" id="UP000215145"/>
    </source>
</evidence>
<evidence type="ECO:0000256" key="4">
    <source>
        <dbReference type="ARBA" id="ARBA00022544"/>
    </source>
</evidence>
<sequence>MGKETSSVSAGQIAIFIMMFSIGSTPMFQLGTDAKQDSWIALAAAAVAGLGMLWVYRTLQNRAPEEDMGGLLKLHFGKVIGIVLGVAMSLLFAYESMRNVRDFGELTLSTLLPQTPMWCVMLIITGIAYYTVSKGLTTFFRITQILLPVLVGSYGLLLLLLLIGGLIDPQRLQPVLENGIGPVLKTAFPDLLSFPFNQVIVLLVFWKYATGSKKTGAASYTAYIAVALFLIAVNAVIMMVLGPALTELKTLPTLEAVVLIRLANFIERLDILVTMLLYIGLYVKIAGMYFASVLLLRSCCKVPLKVGALAIAPLIYAASFLEPTNTYHLWAGLEMSVKMTPFFQIVLPLLMLIIGIGWVKRKAERQKASP</sequence>
<comment type="similarity">
    <text evidence="2">Belongs to the amino acid-polyamine-organocation (APC) superfamily. Spore germination protein (SGP) (TC 2.A.3.9) family.</text>
</comment>
<feature type="transmembrane region" description="Helical" evidence="8">
    <location>
        <begin position="220"/>
        <end position="241"/>
    </location>
</feature>
<evidence type="ECO:0000256" key="7">
    <source>
        <dbReference type="ARBA" id="ARBA00023136"/>
    </source>
</evidence>
<feature type="transmembrane region" description="Helical" evidence="8">
    <location>
        <begin position="38"/>
        <end position="56"/>
    </location>
</feature>
<evidence type="ECO:0000256" key="3">
    <source>
        <dbReference type="ARBA" id="ARBA00022448"/>
    </source>
</evidence>
<protein>
    <submittedName>
        <fullName evidence="9">Spore gernimation protein</fullName>
    </submittedName>
</protein>
<dbReference type="Pfam" id="PF03845">
    <property type="entry name" value="Spore_permease"/>
    <property type="match status" value="1"/>
</dbReference>
<reference evidence="9 10" key="1">
    <citation type="submission" date="2017-07" db="EMBL/GenBank/DDBJ databases">
        <title>Paenibacillus herberti R33 genome sequencing and assembly.</title>
        <authorList>
            <person name="Su W."/>
        </authorList>
    </citation>
    <scope>NUCLEOTIDE SEQUENCE [LARGE SCALE GENOMIC DNA]</scope>
    <source>
        <strain evidence="9 10">R33</strain>
    </source>
</reference>